<name>A0ABR8V932_9BACT</name>
<evidence type="ECO:0000256" key="2">
    <source>
        <dbReference type="ARBA" id="ARBA00022603"/>
    </source>
</evidence>
<dbReference type="CDD" id="cd18109">
    <property type="entry name" value="SpoU-like_RNA-MTase"/>
    <property type="match status" value="1"/>
</dbReference>
<keyword evidence="3" id="KW-0808">Transferase</keyword>
<reference evidence="6 7" key="1">
    <citation type="submission" date="2020-08" db="EMBL/GenBank/DDBJ databases">
        <title>A Genomic Blueprint of the Chicken Gut Microbiome.</title>
        <authorList>
            <person name="Gilroy R."/>
            <person name="Ravi A."/>
            <person name="Getino M."/>
            <person name="Pursley I."/>
            <person name="Horton D.L."/>
            <person name="Alikhan N.-F."/>
            <person name="Baker D."/>
            <person name="Gharbi K."/>
            <person name="Hall N."/>
            <person name="Watson M."/>
            <person name="Adriaenssens E.M."/>
            <person name="Foster-Nyarko E."/>
            <person name="Jarju S."/>
            <person name="Secka A."/>
            <person name="Antonio M."/>
            <person name="Oren A."/>
            <person name="Chaudhuri R."/>
            <person name="La Ragione R.M."/>
            <person name="Hildebrand F."/>
            <person name="Pallen M.J."/>
        </authorList>
    </citation>
    <scope>NUCLEOTIDE SEQUENCE [LARGE SCALE GENOMIC DNA]</scope>
    <source>
        <strain evidence="6 7">Sa1YUN3</strain>
    </source>
</reference>
<accession>A0ABR8V932</accession>
<sequence>MLSKNKIKYIRSLEQKKHRKEEQAFLAESNKLVNDLSGHFDCLLLVATAHWLEEHPHVRAQEVIEASREELSRASLLKTPQEALAVFRIPQYEAEAEVVRRSLCLALDGVQDPGNLGTIIRIADWFGIRHIFCSAGTADAFNPKTVQATMGALARVQLHYCDLRELVASLPDVPVFGTFLDGGDLYTQELSANGLIVMGNEGNGISPELAAVVNRRLLIPNYPQGEETSESLNVAVATAVVCAEFRRRMR</sequence>
<dbReference type="Pfam" id="PF00588">
    <property type="entry name" value="SpoU_methylase"/>
    <property type="match status" value="1"/>
</dbReference>
<evidence type="ECO:0000256" key="1">
    <source>
        <dbReference type="ARBA" id="ARBA00007228"/>
    </source>
</evidence>
<dbReference type="Pfam" id="PF22435">
    <property type="entry name" value="MRM3-like_sub_bind"/>
    <property type="match status" value="1"/>
</dbReference>
<dbReference type="Proteomes" id="UP000616346">
    <property type="component" value="Unassembled WGS sequence"/>
</dbReference>
<dbReference type="Gene3D" id="3.40.1280.10">
    <property type="match status" value="1"/>
</dbReference>
<comment type="caution">
    <text evidence="6">The sequence shown here is derived from an EMBL/GenBank/DDBJ whole genome shotgun (WGS) entry which is preliminary data.</text>
</comment>
<gene>
    <name evidence="6" type="ORF">H9626_03480</name>
</gene>
<dbReference type="InterPro" id="IPR051259">
    <property type="entry name" value="rRNA_Methyltransferase"/>
</dbReference>
<proteinExistence type="inferred from homology"/>
<protein>
    <submittedName>
        <fullName evidence="6">RNA methyltransferase</fullName>
    </submittedName>
</protein>
<dbReference type="Gene3D" id="3.30.1330.30">
    <property type="match status" value="1"/>
</dbReference>
<keyword evidence="2 6" id="KW-0489">Methyltransferase</keyword>
<dbReference type="InterPro" id="IPR029028">
    <property type="entry name" value="Alpha/beta_knot_MTases"/>
</dbReference>
<dbReference type="InterPro" id="IPR029026">
    <property type="entry name" value="tRNA_m1G_MTases_N"/>
</dbReference>
<dbReference type="SUPFAM" id="SSF55315">
    <property type="entry name" value="L30e-like"/>
    <property type="match status" value="1"/>
</dbReference>
<dbReference type="SUPFAM" id="SSF75217">
    <property type="entry name" value="alpha/beta knot"/>
    <property type="match status" value="1"/>
</dbReference>
<dbReference type="InterPro" id="IPR029064">
    <property type="entry name" value="Ribosomal_eL30-like_sf"/>
</dbReference>
<dbReference type="RefSeq" id="WP_191709588.1">
    <property type="nucleotide sequence ID" value="NZ_JACSPQ010000001.1"/>
</dbReference>
<evidence type="ECO:0000256" key="3">
    <source>
        <dbReference type="ARBA" id="ARBA00022679"/>
    </source>
</evidence>
<evidence type="ECO:0000313" key="7">
    <source>
        <dbReference type="Proteomes" id="UP000616346"/>
    </source>
</evidence>
<dbReference type="PANTHER" id="PTHR43191">
    <property type="entry name" value="RRNA METHYLTRANSFERASE 3"/>
    <property type="match status" value="1"/>
</dbReference>
<dbReference type="GO" id="GO:0032259">
    <property type="term" value="P:methylation"/>
    <property type="evidence" value="ECO:0007669"/>
    <property type="project" value="UniProtKB-KW"/>
</dbReference>
<keyword evidence="7" id="KW-1185">Reference proteome</keyword>
<dbReference type="PANTHER" id="PTHR43191:SF2">
    <property type="entry name" value="RRNA METHYLTRANSFERASE 3, MITOCHONDRIAL"/>
    <property type="match status" value="1"/>
</dbReference>
<comment type="similarity">
    <text evidence="1">Belongs to the class IV-like SAM-binding methyltransferase superfamily. RNA methyltransferase TrmH family.</text>
</comment>
<dbReference type="EMBL" id="JACSPQ010000001">
    <property type="protein sequence ID" value="MBD8001278.1"/>
    <property type="molecule type" value="Genomic_DNA"/>
</dbReference>
<dbReference type="InterPro" id="IPR053888">
    <property type="entry name" value="MRM3-like_sub_bind"/>
</dbReference>
<organism evidence="6 7">
    <name type="scientific">Phocaeicola faecium</name>
    <dbReference type="NCBI Taxonomy" id="2762213"/>
    <lineage>
        <taxon>Bacteria</taxon>
        <taxon>Pseudomonadati</taxon>
        <taxon>Bacteroidota</taxon>
        <taxon>Bacteroidia</taxon>
        <taxon>Bacteroidales</taxon>
        <taxon>Bacteroidaceae</taxon>
        <taxon>Phocaeicola</taxon>
    </lineage>
</organism>
<dbReference type="GO" id="GO:0008168">
    <property type="term" value="F:methyltransferase activity"/>
    <property type="evidence" value="ECO:0007669"/>
    <property type="project" value="UniProtKB-KW"/>
</dbReference>
<evidence type="ECO:0000259" key="5">
    <source>
        <dbReference type="Pfam" id="PF22435"/>
    </source>
</evidence>
<evidence type="ECO:0000259" key="4">
    <source>
        <dbReference type="Pfam" id="PF00588"/>
    </source>
</evidence>
<feature type="domain" description="MRM3-like substrate binding" evidence="5">
    <location>
        <begin position="5"/>
        <end position="85"/>
    </location>
</feature>
<dbReference type="InterPro" id="IPR001537">
    <property type="entry name" value="SpoU_MeTrfase"/>
</dbReference>
<feature type="domain" description="tRNA/rRNA methyltransferase SpoU type" evidence="4">
    <location>
        <begin position="103"/>
        <end position="242"/>
    </location>
</feature>
<evidence type="ECO:0000313" key="6">
    <source>
        <dbReference type="EMBL" id="MBD8001278.1"/>
    </source>
</evidence>